<feature type="compositionally biased region" description="Polar residues" evidence="2">
    <location>
        <begin position="491"/>
        <end position="507"/>
    </location>
</feature>
<reference evidence="3 4" key="1">
    <citation type="journal article" date="2024" name="Nat. Commun.">
        <title>Phylogenomics reveals the evolutionary origins of lichenization in chlorophyte algae.</title>
        <authorList>
            <person name="Puginier C."/>
            <person name="Libourel C."/>
            <person name="Otte J."/>
            <person name="Skaloud P."/>
            <person name="Haon M."/>
            <person name="Grisel S."/>
            <person name="Petersen M."/>
            <person name="Berrin J.G."/>
            <person name="Delaux P.M."/>
            <person name="Dal Grande F."/>
            <person name="Keller J."/>
        </authorList>
    </citation>
    <scope>NUCLEOTIDE SEQUENCE [LARGE SCALE GENOMIC DNA]</scope>
    <source>
        <strain evidence="3 4">SAG 2043</strain>
    </source>
</reference>
<feature type="region of interest" description="Disordered" evidence="2">
    <location>
        <begin position="464"/>
        <end position="524"/>
    </location>
</feature>
<evidence type="ECO:0000313" key="3">
    <source>
        <dbReference type="EMBL" id="KAK9815930.1"/>
    </source>
</evidence>
<accession>A0AAW1Q510</accession>
<comment type="caution">
    <text evidence="3">The sequence shown here is derived from an EMBL/GenBank/DDBJ whole genome shotgun (WGS) entry which is preliminary data.</text>
</comment>
<evidence type="ECO:0000313" key="4">
    <source>
        <dbReference type="Proteomes" id="UP001489004"/>
    </source>
</evidence>
<feature type="coiled-coil region" evidence="1">
    <location>
        <begin position="186"/>
        <end position="223"/>
    </location>
</feature>
<evidence type="ECO:0000256" key="1">
    <source>
        <dbReference type="SAM" id="Coils"/>
    </source>
</evidence>
<dbReference type="PANTHER" id="PTHR23159">
    <property type="entry name" value="CENTROSOMAL PROTEIN 2"/>
    <property type="match status" value="1"/>
</dbReference>
<sequence>MASMPESPPYALDSLFTIQRVEVVQSLEIDKLKATLQWLVDTVAQAPGPADVATLTQQVQALQAKDKVAEQQAERLRSLAEQQSKLDEGLEEATANAHKAQASLEELQALPKQVDQLKAEVAGLQSKLAGSRQAQEQLQKQVQDATSAGSNRRQSRDQPAAGNVSSEAPAALTAAVGADNVSEQLLNGLQQEMDDLKARQNELAAVQRDLARSNGQLQDEQARLRQGWTDRQVETDTALGAQAGRSAELGAEVATLRAAIEAVGQGKGFELPPSPPVAAPVDLGPLERRIGAKADAEEMTVAGLAAAGDAKADQDALERLEAEVQQLQARSSPDQRAFDSVREELAHLQLLLTGKAEAEALQNLALEVAMLQAAPSATLTMNATTSATPAAAETAPGASLRPSAVGDNSLLAAVQKLVAGKADKDELHLLRRLLGEKANALDLQTIQEALEKLQQDMQRNSASLAGLQRRVTGEAVQTSGWRATPEPPATPSHTTSGLRASGRMSSSLDRDVSPMMASNVDNAPAGTIGTAEIIELQQEVASLKRALDVIARATQVMAVGQPGPAGNPSGGGSPHEPLQKQGGAGRSGQQASGRPQGPGPLEDITASLANALNNGDIRLKADASKLNHSENRQQPASEDVAAASGRTAGAPRPKLDLDKSVRALRSEVAALKKKLAGAGDVLQRKSQALIAEASRPALSGEARGPQNWYKDKHGPAAEVLPRGDVGPHLAGGGWRATAPQQRAQTASGSSRRKGLGREADGLSGWEKSNHKLPGL</sequence>
<dbReference type="EMBL" id="JALJOR010000006">
    <property type="protein sequence ID" value="KAK9815930.1"/>
    <property type="molecule type" value="Genomic_DNA"/>
</dbReference>
<keyword evidence="1" id="KW-0175">Coiled coil</keyword>
<proteinExistence type="predicted"/>
<feature type="compositionally biased region" description="Low complexity" evidence="2">
    <location>
        <begin position="735"/>
        <end position="746"/>
    </location>
</feature>
<evidence type="ECO:0000256" key="2">
    <source>
        <dbReference type="SAM" id="MobiDB-lite"/>
    </source>
</evidence>
<protein>
    <submittedName>
        <fullName evidence="3">Uncharacterized protein</fullName>
    </submittedName>
</protein>
<feature type="region of interest" description="Disordered" evidence="2">
    <location>
        <begin position="560"/>
        <end position="603"/>
    </location>
</feature>
<feature type="region of interest" description="Disordered" evidence="2">
    <location>
        <begin position="132"/>
        <end position="167"/>
    </location>
</feature>
<organism evidence="3 4">
    <name type="scientific">[Myrmecia] bisecta</name>
    <dbReference type="NCBI Taxonomy" id="41462"/>
    <lineage>
        <taxon>Eukaryota</taxon>
        <taxon>Viridiplantae</taxon>
        <taxon>Chlorophyta</taxon>
        <taxon>core chlorophytes</taxon>
        <taxon>Trebouxiophyceae</taxon>
        <taxon>Trebouxiales</taxon>
        <taxon>Trebouxiaceae</taxon>
        <taxon>Myrmecia</taxon>
    </lineage>
</organism>
<dbReference type="AlphaFoldDB" id="A0AAW1Q510"/>
<name>A0AAW1Q510_9CHLO</name>
<keyword evidence="4" id="KW-1185">Reference proteome</keyword>
<dbReference type="Proteomes" id="UP001489004">
    <property type="component" value="Unassembled WGS sequence"/>
</dbReference>
<feature type="compositionally biased region" description="Polar residues" evidence="2">
    <location>
        <begin position="132"/>
        <end position="152"/>
    </location>
</feature>
<feature type="region of interest" description="Disordered" evidence="2">
    <location>
        <begin position="627"/>
        <end position="656"/>
    </location>
</feature>
<dbReference type="PANTHER" id="PTHR23159:SF31">
    <property type="entry name" value="CENTROSOME-ASSOCIATED PROTEIN CEP250 ISOFORM X1"/>
    <property type="match status" value="1"/>
</dbReference>
<gene>
    <name evidence="3" type="ORF">WJX72_012118</name>
</gene>
<feature type="region of interest" description="Disordered" evidence="2">
    <location>
        <begin position="697"/>
        <end position="775"/>
    </location>
</feature>